<accession>A0A0C9VGE8</accession>
<name>A0A0C9VGE8_SPHS4</name>
<dbReference type="AlphaFoldDB" id="A0A0C9VGE8"/>
<dbReference type="CDD" id="cd04301">
    <property type="entry name" value="NAT_SF"/>
    <property type="match status" value="1"/>
</dbReference>
<dbReference type="Gene3D" id="3.40.630.30">
    <property type="match status" value="1"/>
</dbReference>
<dbReference type="Proteomes" id="UP000054279">
    <property type="component" value="Unassembled WGS sequence"/>
</dbReference>
<reference evidence="2 3" key="1">
    <citation type="submission" date="2014-06" db="EMBL/GenBank/DDBJ databases">
        <title>Evolutionary Origins and Diversification of the Mycorrhizal Mutualists.</title>
        <authorList>
            <consortium name="DOE Joint Genome Institute"/>
            <consortium name="Mycorrhizal Genomics Consortium"/>
            <person name="Kohler A."/>
            <person name="Kuo A."/>
            <person name="Nagy L.G."/>
            <person name="Floudas D."/>
            <person name="Copeland A."/>
            <person name="Barry K.W."/>
            <person name="Cichocki N."/>
            <person name="Veneault-Fourrey C."/>
            <person name="LaButti K."/>
            <person name="Lindquist E.A."/>
            <person name="Lipzen A."/>
            <person name="Lundell T."/>
            <person name="Morin E."/>
            <person name="Murat C."/>
            <person name="Riley R."/>
            <person name="Ohm R."/>
            <person name="Sun H."/>
            <person name="Tunlid A."/>
            <person name="Henrissat B."/>
            <person name="Grigoriev I.V."/>
            <person name="Hibbett D.S."/>
            <person name="Martin F."/>
        </authorList>
    </citation>
    <scope>NUCLEOTIDE SEQUENCE [LARGE SCALE GENOMIC DNA]</scope>
    <source>
        <strain evidence="2 3">SS14</strain>
    </source>
</reference>
<dbReference type="InterPro" id="IPR016181">
    <property type="entry name" value="Acyl_CoA_acyltransferase"/>
</dbReference>
<evidence type="ECO:0000313" key="3">
    <source>
        <dbReference type="Proteomes" id="UP000054279"/>
    </source>
</evidence>
<dbReference type="EMBL" id="KN837109">
    <property type="protein sequence ID" value="KIJ46109.1"/>
    <property type="molecule type" value="Genomic_DNA"/>
</dbReference>
<dbReference type="HOGENOM" id="CLU_1267606_0_0_1"/>
<proteinExistence type="predicted"/>
<evidence type="ECO:0000313" key="2">
    <source>
        <dbReference type="EMBL" id="KIJ46109.1"/>
    </source>
</evidence>
<dbReference type="Pfam" id="PF00583">
    <property type="entry name" value="Acetyltransf_1"/>
    <property type="match status" value="1"/>
</dbReference>
<dbReference type="SUPFAM" id="SSF55729">
    <property type="entry name" value="Acyl-CoA N-acyltransferases (Nat)"/>
    <property type="match status" value="1"/>
</dbReference>
<dbReference type="OrthoDB" id="61113at2759"/>
<dbReference type="PROSITE" id="PS51186">
    <property type="entry name" value="GNAT"/>
    <property type="match status" value="1"/>
</dbReference>
<dbReference type="GO" id="GO:0016747">
    <property type="term" value="F:acyltransferase activity, transferring groups other than amino-acyl groups"/>
    <property type="evidence" value="ECO:0007669"/>
    <property type="project" value="InterPro"/>
</dbReference>
<sequence>MSNSSVVQLRRLESRDDPLFLRAVEAVCLAFHNEKHTVVSIPSMVGGRFELLAVIVAGMIGACMTDGNVHFAAEAREDGGEEVLGVICWVGPGQEIKLEEDLDWQRYIQQGRKDPVWGDWYDEILKKSTSKLAASTLPGGAHTLNRYCIEALGVHPAHRRRGIGSKLINTVIEAARGHPNPDCAIVWVITSEGTAAYESCGLKVTYSIYIPSPWGDFTYLSLAWKKEQGGLK</sequence>
<keyword evidence="3" id="KW-1185">Reference proteome</keyword>
<dbReference type="InterPro" id="IPR000182">
    <property type="entry name" value="GNAT_dom"/>
</dbReference>
<gene>
    <name evidence="2" type="ORF">M422DRAFT_66878</name>
</gene>
<organism evidence="2 3">
    <name type="scientific">Sphaerobolus stellatus (strain SS14)</name>
    <dbReference type="NCBI Taxonomy" id="990650"/>
    <lineage>
        <taxon>Eukaryota</taxon>
        <taxon>Fungi</taxon>
        <taxon>Dikarya</taxon>
        <taxon>Basidiomycota</taxon>
        <taxon>Agaricomycotina</taxon>
        <taxon>Agaricomycetes</taxon>
        <taxon>Phallomycetidae</taxon>
        <taxon>Geastrales</taxon>
        <taxon>Sphaerobolaceae</taxon>
        <taxon>Sphaerobolus</taxon>
    </lineage>
</organism>
<feature type="domain" description="N-acetyltransferase" evidence="1">
    <location>
        <begin position="94"/>
        <end position="225"/>
    </location>
</feature>
<evidence type="ECO:0000259" key="1">
    <source>
        <dbReference type="PROSITE" id="PS51186"/>
    </source>
</evidence>
<protein>
    <recommendedName>
        <fullName evidence="1">N-acetyltransferase domain-containing protein</fullName>
    </recommendedName>
</protein>